<dbReference type="InterPro" id="IPR002625">
    <property type="entry name" value="Smr_dom"/>
</dbReference>
<dbReference type="Gene3D" id="3.30.1370.110">
    <property type="match status" value="1"/>
</dbReference>
<organism evidence="3 4">
    <name type="scientific">Gynuella sunshinyii YC6258</name>
    <dbReference type="NCBI Taxonomy" id="1445510"/>
    <lineage>
        <taxon>Bacteria</taxon>
        <taxon>Pseudomonadati</taxon>
        <taxon>Pseudomonadota</taxon>
        <taxon>Gammaproteobacteria</taxon>
        <taxon>Oceanospirillales</taxon>
        <taxon>Saccharospirillaceae</taxon>
        <taxon>Gynuella</taxon>
    </lineage>
</organism>
<keyword evidence="4" id="KW-1185">Reference proteome</keyword>
<dbReference type="RefSeq" id="WP_082070893.1">
    <property type="nucleotide sequence ID" value="NZ_CP007142.1"/>
</dbReference>
<dbReference type="KEGG" id="gsn:YC6258_05598"/>
<dbReference type="PATRIC" id="fig|1445510.3.peg.5563"/>
<dbReference type="SUPFAM" id="SSF160443">
    <property type="entry name" value="SMR domain-like"/>
    <property type="match status" value="1"/>
</dbReference>
<dbReference type="NCBIfam" id="NF033154">
    <property type="entry name" value="endonuc_SmrA"/>
    <property type="match status" value="1"/>
</dbReference>
<dbReference type="AlphaFoldDB" id="A0A0C5VTW3"/>
<dbReference type="Pfam" id="PF01713">
    <property type="entry name" value="Smr"/>
    <property type="match status" value="1"/>
</dbReference>
<evidence type="ECO:0000313" key="4">
    <source>
        <dbReference type="Proteomes" id="UP000032266"/>
    </source>
</evidence>
<proteinExistence type="predicted"/>
<dbReference type="InterPro" id="IPR036063">
    <property type="entry name" value="Smr_dom_sf"/>
</dbReference>
<dbReference type="PROSITE" id="PS50828">
    <property type="entry name" value="SMR"/>
    <property type="match status" value="1"/>
</dbReference>
<evidence type="ECO:0000313" key="3">
    <source>
        <dbReference type="EMBL" id="AJQ97626.1"/>
    </source>
</evidence>
<dbReference type="OrthoDB" id="9808881at2"/>
<dbReference type="PANTHER" id="PTHR35562:SF2">
    <property type="entry name" value="DNA ENDONUCLEASE SMRA-RELATED"/>
    <property type="match status" value="1"/>
</dbReference>
<dbReference type="InterPro" id="IPR047688">
    <property type="entry name" value="Endonuc_SmrA"/>
</dbReference>
<evidence type="ECO:0000256" key="1">
    <source>
        <dbReference type="SAM" id="MobiDB-lite"/>
    </source>
</evidence>
<dbReference type="PANTHER" id="PTHR35562">
    <property type="entry name" value="DNA ENDONUCLEASE SMRA-RELATED"/>
    <property type="match status" value="1"/>
</dbReference>
<feature type="region of interest" description="Disordered" evidence="1">
    <location>
        <begin position="23"/>
        <end position="55"/>
    </location>
</feature>
<name>A0A0C5VTW3_9GAMM</name>
<protein>
    <recommendedName>
        <fullName evidence="2">Smr domain-containing protein</fullName>
    </recommendedName>
</protein>
<reference evidence="3 4" key="1">
    <citation type="submission" date="2014-01" db="EMBL/GenBank/DDBJ databases">
        <title>Full genme sequencing of cellulolytic bacterium Gynuella sunshinyii YC6258T gen. nov., sp. nov.</title>
        <authorList>
            <person name="Khan H."/>
            <person name="Chung E.J."/>
            <person name="Chung Y.R."/>
        </authorList>
    </citation>
    <scope>NUCLEOTIDE SEQUENCE [LARGE SCALE GENOMIC DNA]</scope>
    <source>
        <strain evidence="3 4">YC6258</strain>
    </source>
</reference>
<evidence type="ECO:0000259" key="2">
    <source>
        <dbReference type="PROSITE" id="PS50828"/>
    </source>
</evidence>
<dbReference type="SMART" id="SM00463">
    <property type="entry name" value="SMR"/>
    <property type="match status" value="1"/>
</dbReference>
<sequence>MSDQKDDLQAFLAEMKGVKPLKTKTRVVLNKHTGSEQSPGQQQRRRDAQTDKSVDQNGLSIDHLELVHPLDVIGYKRPGLAHGVFRRLKQGRYPVEARLDLHHQTVEQARRQVIRFIQDCLRYDARCAIILHGKGEKGDPPALLKSYTNRWLREIPEVLAFHSAQRHHGGVGAVYVLIKKSEAKKQENREKYRTQT</sequence>
<dbReference type="HOGENOM" id="CLU_055978_1_2_6"/>
<feature type="compositionally biased region" description="Basic and acidic residues" evidence="1">
    <location>
        <begin position="44"/>
        <end position="54"/>
    </location>
</feature>
<feature type="domain" description="Smr" evidence="2">
    <location>
        <begin position="99"/>
        <end position="179"/>
    </location>
</feature>
<accession>A0A0C5VTW3</accession>
<dbReference type="STRING" id="1445510.YC6258_05598"/>
<dbReference type="Proteomes" id="UP000032266">
    <property type="component" value="Chromosome"/>
</dbReference>
<dbReference type="GO" id="GO:0004520">
    <property type="term" value="F:DNA endonuclease activity"/>
    <property type="evidence" value="ECO:0007669"/>
    <property type="project" value="TreeGrafter"/>
</dbReference>
<gene>
    <name evidence="3" type="ORF">YC6258_05598</name>
</gene>
<dbReference type="EMBL" id="CP007142">
    <property type="protein sequence ID" value="AJQ97626.1"/>
    <property type="molecule type" value="Genomic_DNA"/>
</dbReference>